<dbReference type="Pfam" id="PF19488">
    <property type="entry name" value="DUF6024"/>
    <property type="match status" value="1"/>
</dbReference>
<evidence type="ECO:0008006" key="3">
    <source>
        <dbReference type="Google" id="ProtNLM"/>
    </source>
</evidence>
<protein>
    <recommendedName>
        <fullName evidence="3">Aminotransferase class V domain-containing protein</fullName>
    </recommendedName>
</protein>
<dbReference type="OrthoDB" id="6442061at2"/>
<dbReference type="InterPro" id="IPR015421">
    <property type="entry name" value="PyrdxlP-dep_Trfase_major"/>
</dbReference>
<dbReference type="AlphaFoldDB" id="W1J3D6"/>
<dbReference type="SUPFAM" id="SSF53383">
    <property type="entry name" value="PLP-dependent transferases"/>
    <property type="match status" value="1"/>
</dbReference>
<organism evidence="1 2">
    <name type="scientific">Xenorhabdus cabanillasii JM26</name>
    <dbReference type="NCBI Taxonomy" id="1427517"/>
    <lineage>
        <taxon>Bacteria</taxon>
        <taxon>Pseudomonadati</taxon>
        <taxon>Pseudomonadota</taxon>
        <taxon>Gammaproteobacteria</taxon>
        <taxon>Enterobacterales</taxon>
        <taxon>Morganellaceae</taxon>
        <taxon>Xenorhabdus</taxon>
    </lineage>
</organism>
<evidence type="ECO:0000313" key="1">
    <source>
        <dbReference type="EMBL" id="CDL83950.1"/>
    </source>
</evidence>
<comment type="caution">
    <text evidence="1">The sequence shown here is derived from an EMBL/GenBank/DDBJ whole genome shotgun (WGS) entry which is preliminary data.</text>
</comment>
<reference evidence="1 2" key="1">
    <citation type="submission" date="2013-11" db="EMBL/GenBank/DDBJ databases">
        <title>Draft genome sequence and annotation of the entomopathogenic bacterium, Xenorhabdus cabanillasi strain JM26.</title>
        <authorList>
            <person name="Gualtieri M."/>
            <person name="Ogier J.C."/>
            <person name="Pages S."/>
            <person name="Givaudan A."/>
            <person name="Gaudriault S."/>
        </authorList>
    </citation>
    <scope>NUCLEOTIDE SEQUENCE [LARGE SCALE GENOMIC DNA]</scope>
    <source>
        <strain evidence="1 2">JM26</strain>
    </source>
</reference>
<dbReference type="EMBL" id="CBXE010000099">
    <property type="protein sequence ID" value="CDL83950.1"/>
    <property type="molecule type" value="Genomic_DNA"/>
</dbReference>
<dbReference type="InterPro" id="IPR046066">
    <property type="entry name" value="DUF6024"/>
</dbReference>
<sequence length="292" mass="33301">MNYLDDSSINSKISEFSFQNNSDNNYYKQLSTIRKEIKQNLRKHLCLEHEEIFLLNNSTHCLLNVIYGLNRHSVSISIEEGCYKLYDNITTSYFPYSIPLLTHIDPQTGVVCSLKNADFVLDAAQSIGTIWHHKAAISSKIVFFPLHKHLAIQAGIGVLCIQNKDHYPEISNIAKISESGTVDLRSYNDALNRFIDDPKLFNIAYFDLTNKEANELEKLGFKCITPLQSKTPFIILQSNFDLDKSPCNKKSVITMKKIGSMIYRFSCYKSGTINSASVNCNFKLIKYIKELL</sequence>
<dbReference type="Gene3D" id="3.40.640.10">
    <property type="entry name" value="Type I PLP-dependent aspartate aminotransferase-like (Major domain)"/>
    <property type="match status" value="1"/>
</dbReference>
<accession>W1J3D6</accession>
<gene>
    <name evidence="1" type="ORF">XCR1_1880045</name>
</gene>
<name>W1J3D6_9GAMM</name>
<dbReference type="Proteomes" id="UP000019197">
    <property type="component" value="Unassembled WGS sequence"/>
</dbReference>
<proteinExistence type="predicted"/>
<dbReference type="InterPro" id="IPR015424">
    <property type="entry name" value="PyrdxlP-dep_Trfase"/>
</dbReference>
<evidence type="ECO:0000313" key="2">
    <source>
        <dbReference type="Proteomes" id="UP000019197"/>
    </source>
</evidence>
<dbReference type="RefSeq" id="WP_038263299.1">
    <property type="nucleotide sequence ID" value="NZ_CAWLVK010000099.1"/>
</dbReference>